<organism evidence="2 3">
    <name type="scientific">Colletotrichum liriopes</name>
    <dbReference type="NCBI Taxonomy" id="708192"/>
    <lineage>
        <taxon>Eukaryota</taxon>
        <taxon>Fungi</taxon>
        <taxon>Dikarya</taxon>
        <taxon>Ascomycota</taxon>
        <taxon>Pezizomycotina</taxon>
        <taxon>Sordariomycetes</taxon>
        <taxon>Hypocreomycetidae</taxon>
        <taxon>Glomerellales</taxon>
        <taxon>Glomerellaceae</taxon>
        <taxon>Colletotrichum</taxon>
        <taxon>Colletotrichum spaethianum species complex</taxon>
    </lineage>
</organism>
<feature type="region of interest" description="Disordered" evidence="1">
    <location>
        <begin position="14"/>
        <end position="46"/>
    </location>
</feature>
<evidence type="ECO:0000256" key="1">
    <source>
        <dbReference type="SAM" id="MobiDB-lite"/>
    </source>
</evidence>
<dbReference type="AlphaFoldDB" id="A0AA37GYG7"/>
<feature type="compositionally biased region" description="Low complexity" evidence="1">
    <location>
        <begin position="14"/>
        <end position="28"/>
    </location>
</feature>
<comment type="caution">
    <text evidence="2">The sequence shown here is derived from an EMBL/GenBank/DDBJ whole genome shotgun (WGS) entry which is preliminary data.</text>
</comment>
<sequence>MSCSEAQHTAYIEAGIGRSRGGASSCRAPRQTQADDKHTFPGELRSSAGLAPGGLISGLSHACIATWPHTAHSGSATRTPRSAPRSAGLSCKFVPHAG</sequence>
<reference evidence="2 3" key="1">
    <citation type="submission" date="2021-07" db="EMBL/GenBank/DDBJ databases">
        <title>Genome data of Colletotrichum spaethianum.</title>
        <authorList>
            <person name="Utami Y.D."/>
            <person name="Hiruma K."/>
        </authorList>
    </citation>
    <scope>NUCLEOTIDE SEQUENCE [LARGE SCALE GENOMIC DNA]</scope>
    <source>
        <strain evidence="2 3">MAFF 242679</strain>
    </source>
</reference>
<proteinExistence type="predicted"/>
<feature type="region of interest" description="Disordered" evidence="1">
    <location>
        <begin position="70"/>
        <end position="98"/>
    </location>
</feature>
<gene>
    <name evidence="2" type="ORF">ColLi_11863</name>
</gene>
<accession>A0AA37GYG7</accession>
<dbReference type="EMBL" id="BPPX01000037">
    <property type="protein sequence ID" value="GJC89025.1"/>
    <property type="molecule type" value="Genomic_DNA"/>
</dbReference>
<evidence type="ECO:0000313" key="2">
    <source>
        <dbReference type="EMBL" id="GJC89025.1"/>
    </source>
</evidence>
<keyword evidence="3" id="KW-1185">Reference proteome</keyword>
<protein>
    <submittedName>
        <fullName evidence="2">Uncharacterized protein</fullName>
    </submittedName>
</protein>
<evidence type="ECO:0000313" key="3">
    <source>
        <dbReference type="Proteomes" id="UP001055172"/>
    </source>
</evidence>
<dbReference type="Proteomes" id="UP001055172">
    <property type="component" value="Unassembled WGS sequence"/>
</dbReference>
<name>A0AA37GYG7_9PEZI</name>